<comment type="caution">
    <text evidence="3">The sequence shown here is derived from an EMBL/GenBank/DDBJ whole genome shotgun (WGS) entry which is preliminary data.</text>
</comment>
<proteinExistence type="predicted"/>
<dbReference type="EMBL" id="CAUYUJ010016290">
    <property type="protein sequence ID" value="CAK0863719.1"/>
    <property type="molecule type" value="Genomic_DNA"/>
</dbReference>
<reference evidence="3" key="1">
    <citation type="submission" date="2023-10" db="EMBL/GenBank/DDBJ databases">
        <authorList>
            <person name="Chen Y."/>
            <person name="Shah S."/>
            <person name="Dougan E. K."/>
            <person name="Thang M."/>
            <person name="Chan C."/>
        </authorList>
    </citation>
    <scope>NUCLEOTIDE SEQUENCE [LARGE SCALE GENOMIC DNA]</scope>
</reference>
<evidence type="ECO:0000313" key="3">
    <source>
        <dbReference type="EMBL" id="CAK0863719.1"/>
    </source>
</evidence>
<feature type="non-terminal residue" evidence="3">
    <location>
        <position position="1398"/>
    </location>
</feature>
<accession>A0ABN9UUS2</accession>
<sequence>MTQELENRQNRDNELMAEVQRRGRVAAGGAQPPAAVAAHRVDSLVATRTLGKPDVFTGENHKWNDWKVIFRTYCAVVNPSVVIGMRQAESADAISVLIDDLAEESLQRASQQLCYILLLLRRQHPLATIVNSGENEGFQAWRKLVEYYEPHARARIAGQWLNLLNFASAGDVEDGLALFGRELIRCEQRSGETLSASMTIGIVLRQMEEGPHAATPLAQCDPACGVTDFRRAQSAIALVPVPMDLSVFAKGGKASSAWNGPWCDQAGSVGARVSYLDLDRCDREDRSSIIFDEWRVSARRVEGLGRLALYFNGDSEQVSRLVAHLHSRALNDPGPAMADGVDSMICAVLDVNMIHGNSDAEEVEFNGVARVGIDSCAAALAAKFRVADVSEPLLRVAETVDSCHRLVFDSEGGRDVSYARRATSGDFVKFCRRSAVYEIDVHVDPYVPEVCPVEVASPGPPGGEAGQPGSPRPTAAERAAHVVLREPCRAWRRECVLGRGLSAGRRAADRREAAVAVVGIDCGYFGASEDGAAMLIGRGAKRLALAGHERFVFRSDGESFLVALRARVAAELEGGHGVETVPEDSAVGDSPGNGLAEHAVREVKANIRTVRAQGDDLHGVGIGADHPVILWMVEYAATSISLGRRCADGRTAWELGHGRACSRDLARFSKTVLFLPGGKRKVGFEGEFFRGFSSGLRCAPTSSTSARSTVRCVLRLPIDQRDDRGLLDDALAGRPWAPVTANAAIDEVLVAIEIRVPGPAVPVGAPVPPVVPAGAPVPPAPDGVGLPPGSSRRAAECWAAGRLHQEAAAPAADVDVALALPGPGGGNLQEAVEALLLSLAYSGREVDVVEVFCPRQLVGAAPLFGLIHGGSFDVRVGRDLSDRRQQQQCRKLVEQCRPCSLLGSPRCAPFSMLKYLGEDAEGQRQAYAIGHGRLRFAMELRALQVVSGRAFLREHPWGADSWGLDVAKNVMALPCAVVGRGGQRAFGRAVPGARGDRLAAPRGLRRHFVNKKVLAPSALDAGPNVGDEEISLKDFTGHWRDALKPEFYDDRAGALLGAEMVRSARRSEMDFMAQRGVWTYASDEDCYRELGRKPLSVRWVDVDKGDSIRPDCRSRLVAQETMAQNATAGHGVGAVFAAAPPLECLRLVCSLVMSSDQAEGRVLGFLDISRARPRCEIKRALYVRPPGEGGMSQGAGKCGFLKMALYGARGAGQNVELATSKTVVGAGCDQSACSPCVHCRRDKQVGFSHHGDDFVLEGSCDDAEAIREVLSAKFIVKGRGVLGPAPTDLKEIARLNGALRWRDWRGQGGGAIECEAGPGRAQALHARLGMASDAGSLSTAGVIQKLTPEVGRELPESEAAEHRSARVRLGCLALDRPELQFTAKECARGMQKPTERYR</sequence>
<evidence type="ECO:0000313" key="4">
    <source>
        <dbReference type="Proteomes" id="UP001189429"/>
    </source>
</evidence>
<gene>
    <name evidence="3" type="ORF">PCOR1329_LOCUS51798</name>
</gene>
<name>A0ABN9UUS2_9DINO</name>
<organism evidence="3 4">
    <name type="scientific">Prorocentrum cordatum</name>
    <dbReference type="NCBI Taxonomy" id="2364126"/>
    <lineage>
        <taxon>Eukaryota</taxon>
        <taxon>Sar</taxon>
        <taxon>Alveolata</taxon>
        <taxon>Dinophyceae</taxon>
        <taxon>Prorocentrales</taxon>
        <taxon>Prorocentraceae</taxon>
        <taxon>Prorocentrum</taxon>
    </lineage>
</organism>
<dbReference type="InterPro" id="IPR013103">
    <property type="entry name" value="RVT_2"/>
</dbReference>
<evidence type="ECO:0000256" key="1">
    <source>
        <dbReference type="SAM" id="MobiDB-lite"/>
    </source>
</evidence>
<feature type="domain" description="Reverse transcriptase Ty1/copia-type" evidence="2">
    <location>
        <begin position="1091"/>
        <end position="1278"/>
    </location>
</feature>
<feature type="region of interest" description="Disordered" evidence="1">
    <location>
        <begin position="457"/>
        <end position="477"/>
    </location>
</feature>
<dbReference type="Pfam" id="PF07727">
    <property type="entry name" value="RVT_2"/>
    <property type="match status" value="1"/>
</dbReference>
<protein>
    <recommendedName>
        <fullName evidence="2">Reverse transcriptase Ty1/copia-type domain-containing protein</fullName>
    </recommendedName>
</protein>
<dbReference type="Proteomes" id="UP001189429">
    <property type="component" value="Unassembled WGS sequence"/>
</dbReference>
<keyword evidence="4" id="KW-1185">Reference proteome</keyword>
<evidence type="ECO:0000259" key="2">
    <source>
        <dbReference type="Pfam" id="PF07727"/>
    </source>
</evidence>